<evidence type="ECO:0000313" key="7">
    <source>
        <dbReference type="EMBL" id="KKB85106.1"/>
    </source>
</evidence>
<keyword evidence="1" id="KW-0677">Repeat</keyword>
<dbReference type="STRING" id="1121477.SAMN02745223_02547"/>
<dbReference type="GO" id="GO:0016887">
    <property type="term" value="F:ATP hydrolysis activity"/>
    <property type="evidence" value="ECO:0007669"/>
    <property type="project" value="InterPro"/>
</dbReference>
<proteinExistence type="inferred from homology"/>
<dbReference type="OrthoDB" id="9808609at2"/>
<dbReference type="FunFam" id="3.40.50.300:FF:000011">
    <property type="entry name" value="Putative ABC transporter ATP-binding component"/>
    <property type="match status" value="1"/>
</dbReference>
<dbReference type="AlphaFoldDB" id="A0A0F5LS53"/>
<comment type="caution">
    <text evidence="7">The sequence shown here is derived from an EMBL/GenBank/DDBJ whole genome shotgun (WGS) entry which is preliminary data.</text>
</comment>
<evidence type="ECO:0000256" key="1">
    <source>
        <dbReference type="ARBA" id="ARBA00022737"/>
    </source>
</evidence>
<dbReference type="RefSeq" id="WP_046134806.1">
    <property type="nucleotide sequence ID" value="NZ_FQVC01000007.1"/>
</dbReference>
<dbReference type="InterPro" id="IPR032781">
    <property type="entry name" value="ABC_tran_Xtn"/>
</dbReference>
<evidence type="ECO:0000256" key="5">
    <source>
        <dbReference type="ARBA" id="ARBA00074044"/>
    </source>
</evidence>
<dbReference type="PANTHER" id="PTHR19211:SF14">
    <property type="entry name" value="ATP-BINDING CASSETTE SUB-FAMILY F MEMBER 1"/>
    <property type="match status" value="1"/>
</dbReference>
<keyword evidence="2" id="KW-0547">Nucleotide-binding</keyword>
<evidence type="ECO:0000256" key="3">
    <source>
        <dbReference type="ARBA" id="ARBA00022840"/>
    </source>
</evidence>
<dbReference type="GO" id="GO:0005524">
    <property type="term" value="F:ATP binding"/>
    <property type="evidence" value="ECO:0007669"/>
    <property type="project" value="UniProtKB-KW"/>
</dbReference>
<dbReference type="EMBL" id="LAJF01000061">
    <property type="protein sequence ID" value="KKB85106.1"/>
    <property type="molecule type" value="Genomic_DNA"/>
</dbReference>
<feature type="domain" description="ABC transporter" evidence="6">
    <location>
        <begin position="2"/>
        <end position="258"/>
    </location>
</feature>
<dbReference type="SMART" id="SM00382">
    <property type="entry name" value="AAA"/>
    <property type="match status" value="2"/>
</dbReference>
<reference evidence="7 8" key="1">
    <citation type="submission" date="2015-03" db="EMBL/GenBank/DDBJ databases">
        <authorList>
            <person name="Hassan Y.I."/>
            <person name="Lepp D."/>
            <person name="Zhou T."/>
        </authorList>
    </citation>
    <scope>NUCLEOTIDE SEQUENCE [LARGE SCALE GENOMIC DNA]</scope>
    <source>
        <strain evidence="7 8">DSM 17137</strain>
    </source>
</reference>
<dbReference type="InterPro" id="IPR003593">
    <property type="entry name" value="AAA+_ATPase"/>
</dbReference>
<dbReference type="FunFam" id="3.40.50.300:FF:000070">
    <property type="entry name" value="Putative ABC transporter ATP-binding component"/>
    <property type="match status" value="1"/>
</dbReference>
<dbReference type="GO" id="GO:0016740">
    <property type="term" value="F:transferase activity"/>
    <property type="evidence" value="ECO:0007669"/>
    <property type="project" value="UniProtKB-KW"/>
</dbReference>
<evidence type="ECO:0000256" key="4">
    <source>
        <dbReference type="ARBA" id="ARBA00061551"/>
    </source>
</evidence>
<dbReference type="InterPro" id="IPR003439">
    <property type="entry name" value="ABC_transporter-like_ATP-bd"/>
</dbReference>
<organism evidence="7 8">
    <name type="scientific">Devosia limi DSM 17137</name>
    <dbReference type="NCBI Taxonomy" id="1121477"/>
    <lineage>
        <taxon>Bacteria</taxon>
        <taxon>Pseudomonadati</taxon>
        <taxon>Pseudomonadota</taxon>
        <taxon>Alphaproteobacteria</taxon>
        <taxon>Hyphomicrobiales</taxon>
        <taxon>Devosiaceae</taxon>
        <taxon>Devosia</taxon>
    </lineage>
</organism>
<evidence type="ECO:0000313" key="8">
    <source>
        <dbReference type="Proteomes" id="UP000033608"/>
    </source>
</evidence>
<gene>
    <name evidence="7" type="ORF">VW29_08115</name>
</gene>
<dbReference type="InterPro" id="IPR050611">
    <property type="entry name" value="ABCF"/>
</dbReference>
<sequence length="540" mass="59676">MIRLESIGKQNGKQIVFIDASAALQKGEKIGLVGPNGAGKTTLFRMITGEEQPDEGQVSVDRGATIGYFSQDVGEMGGRSAVSEVMDGAGPVSAIITEMRALEADMGDPDKADEMDAIIERYGEIQHQFEELDGYSLDGRAREVLDGLGFSQEMMDGDVGALSGGWKMRVALARILLMRPDALLLDEPSNHLDIESLIWLEAFLQNYSGALFMTSHDREFMNRICTKIIEIDAGTLTTYSGNYEFYQQQRAISEKNQQAQFERQQAMLAKELDFIARFKARASHAAQVQSRVKKLDKIDRVEPPKRRQTVEFEFRPAPRSGEDVAMLKGVSKAYGSRSIYEGLDFQVRRRERWCIMGVNGAGKSTLLKLITGTAEPDAGTVTRGPSVKMGYFAQHAMDILDGDRTVFEQLQDTFPQSGQAPLRALAGCFGFSGDEMDKKCRVLSGGEKARLVMAIMLFDPPNFLVLDEPTNHLDIATKEMLISALSQYEGTMLFVSHDRHFLAALSNRVLELTPEGVHVYGGGYTEYVQSTGQEAPGLRS</sequence>
<dbReference type="PATRIC" id="fig|1121477.3.peg.2714"/>
<dbReference type="InterPro" id="IPR027417">
    <property type="entry name" value="P-loop_NTPase"/>
</dbReference>
<protein>
    <recommendedName>
        <fullName evidence="5">Probable ATP-binding protein YbiT</fullName>
    </recommendedName>
</protein>
<feature type="domain" description="ABC transporter" evidence="6">
    <location>
        <begin position="325"/>
        <end position="539"/>
    </location>
</feature>
<dbReference type="Pfam" id="PF00005">
    <property type="entry name" value="ABC_tran"/>
    <property type="match status" value="2"/>
</dbReference>
<dbReference type="Proteomes" id="UP000033608">
    <property type="component" value="Unassembled WGS sequence"/>
</dbReference>
<dbReference type="CDD" id="cd03221">
    <property type="entry name" value="ABCF_EF-3"/>
    <property type="match status" value="2"/>
</dbReference>
<evidence type="ECO:0000259" key="6">
    <source>
        <dbReference type="PROSITE" id="PS50893"/>
    </source>
</evidence>
<dbReference type="PROSITE" id="PS50893">
    <property type="entry name" value="ABC_TRANSPORTER_2"/>
    <property type="match status" value="2"/>
</dbReference>
<keyword evidence="8" id="KW-1185">Reference proteome</keyword>
<keyword evidence="3" id="KW-0067">ATP-binding</keyword>
<evidence type="ECO:0000256" key="2">
    <source>
        <dbReference type="ARBA" id="ARBA00022741"/>
    </source>
</evidence>
<dbReference type="Gene3D" id="3.40.50.300">
    <property type="entry name" value="P-loop containing nucleotide triphosphate hydrolases"/>
    <property type="match status" value="2"/>
</dbReference>
<keyword evidence="7" id="KW-0808">Transferase</keyword>
<dbReference type="PROSITE" id="PS00211">
    <property type="entry name" value="ABC_TRANSPORTER_1"/>
    <property type="match status" value="2"/>
</dbReference>
<dbReference type="InterPro" id="IPR017871">
    <property type="entry name" value="ABC_transporter-like_CS"/>
</dbReference>
<name>A0A0F5LS53_9HYPH</name>
<comment type="similarity">
    <text evidence="4">Belongs to the ABC transporter superfamily. ABCF family. YbiT subfamily.</text>
</comment>
<dbReference type="SUPFAM" id="SSF52540">
    <property type="entry name" value="P-loop containing nucleoside triphosphate hydrolases"/>
    <property type="match status" value="2"/>
</dbReference>
<accession>A0A0F5LS53</accession>
<dbReference type="PANTHER" id="PTHR19211">
    <property type="entry name" value="ATP-BINDING TRANSPORT PROTEIN-RELATED"/>
    <property type="match status" value="1"/>
</dbReference>
<dbReference type="Pfam" id="PF12848">
    <property type="entry name" value="ABC_tran_Xtn"/>
    <property type="match status" value="1"/>
</dbReference>